<keyword evidence="1" id="KW-0732">Signal</keyword>
<evidence type="ECO:0000313" key="3">
    <source>
        <dbReference type="Proteomes" id="UP000609064"/>
    </source>
</evidence>
<dbReference type="Proteomes" id="UP000609064">
    <property type="component" value="Unassembled WGS sequence"/>
</dbReference>
<gene>
    <name evidence="2" type="ORF">GCM10011514_33030</name>
</gene>
<comment type="caution">
    <text evidence="2">The sequence shown here is derived from an EMBL/GenBank/DDBJ whole genome shotgun (WGS) entry which is preliminary data.</text>
</comment>
<proteinExistence type="predicted"/>
<sequence>MKKLLLLLICASIFFSCQKETIEVAPVSDFDHLKTVSKLKDQKGFLMDAGNNLTVIVVEGNTDNFDPLSCVANPSERYVVGNLPSELKNKTDLKIVFSGEVKELLSATAPNLGIPLKLTKIRVK</sequence>
<reference evidence="2" key="2">
    <citation type="submission" date="2020-09" db="EMBL/GenBank/DDBJ databases">
        <authorList>
            <person name="Sun Q."/>
            <person name="Zhou Y."/>
        </authorList>
    </citation>
    <scope>NUCLEOTIDE SEQUENCE</scope>
    <source>
        <strain evidence="2">CGMCC 1.15958</strain>
    </source>
</reference>
<dbReference type="RefSeq" id="WP_188767464.1">
    <property type="nucleotide sequence ID" value="NZ_BMKK01000006.1"/>
</dbReference>
<organism evidence="2 3">
    <name type="scientific">Emticicia aquatilis</name>
    <dbReference type="NCBI Taxonomy" id="1537369"/>
    <lineage>
        <taxon>Bacteria</taxon>
        <taxon>Pseudomonadati</taxon>
        <taxon>Bacteroidota</taxon>
        <taxon>Cytophagia</taxon>
        <taxon>Cytophagales</taxon>
        <taxon>Leadbetterellaceae</taxon>
        <taxon>Emticicia</taxon>
    </lineage>
</organism>
<feature type="chain" id="PRO_5037916195" description="Lipoprotein" evidence="1">
    <location>
        <begin position="20"/>
        <end position="124"/>
    </location>
</feature>
<dbReference type="PROSITE" id="PS51257">
    <property type="entry name" value="PROKAR_LIPOPROTEIN"/>
    <property type="match status" value="1"/>
</dbReference>
<keyword evidence="3" id="KW-1185">Reference proteome</keyword>
<evidence type="ECO:0008006" key="4">
    <source>
        <dbReference type="Google" id="ProtNLM"/>
    </source>
</evidence>
<dbReference type="AlphaFoldDB" id="A0A917DT66"/>
<accession>A0A917DT66</accession>
<reference evidence="2" key="1">
    <citation type="journal article" date="2014" name="Int. J. Syst. Evol. Microbiol.">
        <title>Complete genome sequence of Corynebacterium casei LMG S-19264T (=DSM 44701T), isolated from a smear-ripened cheese.</title>
        <authorList>
            <consortium name="US DOE Joint Genome Institute (JGI-PGF)"/>
            <person name="Walter F."/>
            <person name="Albersmeier A."/>
            <person name="Kalinowski J."/>
            <person name="Ruckert C."/>
        </authorList>
    </citation>
    <scope>NUCLEOTIDE SEQUENCE</scope>
    <source>
        <strain evidence="2">CGMCC 1.15958</strain>
    </source>
</reference>
<dbReference type="EMBL" id="BMKK01000006">
    <property type="protein sequence ID" value="GGD66435.1"/>
    <property type="molecule type" value="Genomic_DNA"/>
</dbReference>
<protein>
    <recommendedName>
        <fullName evidence="4">Lipoprotein</fullName>
    </recommendedName>
</protein>
<feature type="signal peptide" evidence="1">
    <location>
        <begin position="1"/>
        <end position="19"/>
    </location>
</feature>
<evidence type="ECO:0000313" key="2">
    <source>
        <dbReference type="EMBL" id="GGD66435.1"/>
    </source>
</evidence>
<name>A0A917DT66_9BACT</name>
<evidence type="ECO:0000256" key="1">
    <source>
        <dbReference type="SAM" id="SignalP"/>
    </source>
</evidence>